<dbReference type="GO" id="GO:0006999">
    <property type="term" value="P:nuclear pore organization"/>
    <property type="evidence" value="ECO:0007669"/>
    <property type="project" value="TreeGrafter"/>
</dbReference>
<feature type="domain" description="Nucleoporin POM152 immunoglobulin-like" evidence="1">
    <location>
        <begin position="572"/>
        <end position="674"/>
    </location>
</feature>
<dbReference type="InterPro" id="IPR056540">
    <property type="entry name" value="TMD_POM152"/>
</dbReference>
<dbReference type="Pfam" id="PF23664">
    <property type="entry name" value="Ig_Pom152"/>
    <property type="match status" value="2"/>
</dbReference>
<sequence>MSTPISGAKKAPSNPLIPEKYLDVPTQRLYFLSLGLLCQSIKILDFVWSLAASDGRLTTCRKWLFFDLAYCVVLSQLRIPRLTYSKASVILQICSLWFLDALLFGGISINAPALLGSIALTSQVQAPDVSLFRGLIAPLSFGMISSAPNSGDPHLLGQHTVRMSPISTAHLNPENLNFCLPSSNTHILLPIVLNNTNVVGLKYSLTPLGYDEDGVGKVEIHEVNAKALKSAEDLYKKEMMVAAQSGPSLNFEDEYDEYDDDDDTEAQGIHTTLQQTQSLIHIAVSRAGVIRLEQVYDSSNVEARLVVSKAVVVPCPSVEFAEDEGSAKQNIRCAGQESHPELKINVHGVPPLSLRWLKTVNGHREQFLVEGIEGEHKDKKRRHSEVTSSDVKEPTTALVLSRVPDAQKVSIPLTVTLEKAGTYLYALEEITDGVGNTVRMGYESTTAEPNFVSKTKTTRSFTVLQKPAVSFSGCTIDSPTKLTVGEEKYLKVTAIKADLFDAPWDITLNYRPPIDGDVKRGKPWNKNFKIKAGETGLSVPAYAPGEYRLLSVKGKYCTGTVMAPDACKVVQVPMPSAEIEWKRIHECSGDTGISSTIILHGTPPFMVYYTVKRDNEPAREIAKRFHSSRNELTFQPESSGHYTFTFTAITDAHYTKKIELDGPSIEQMIHPVASADFSADKKHIITTCWGDFVDVDVDLRGTGPWNLEVQIIGPENTETLQIPNISQKRRTLKLPIPKELLRNSGNFEINLLNVEDASKCKRPLTVAPLKAIVKRVVPTARFYGKESERRIVVTENEPVDLPLRLTGEKPWWIEYRKVGTGDVKRLRAPDVNANIQVREKGVYELVSVFDSECKGTIAEDSSTYTVEWIPRPSAQLAPSTPATFDVYNGSHILRPICEGTNDHVDLDLTGRPPFQIMYNIAQNGESGGTKIMGEPVFNSIQPRTRFQLHTSTAGRMYYEVKQIGDAAYPLSKSKDMVIPRSQRLLFEQQVSIRPSARFKNRNRLSYCLNDALVPLDTAADGAVVLEGTPPFTLELSIKNIAASHVDKTTIQIPTNTWRLDVPSYTFTSIGPHLITIEKVSDASNCEQAALDPLLRSTWVDVAETAAIIPFERREDICVGDVTRFQLEGIPPWTISYQVNGKSLTQTVKTSPFSIVQQQPGLFTVSSIAHQQKMCKAAVADLRFTVHPLPSAQVGHGKKIFQDIHEGDQAEIVFTLIGEPPFTFTYQRSELPSKKGVPGKVLETHTVSRVQTNEYSIFSALEGTWTVTSISDRYCRYPAQPDASVEKQ</sequence>
<feature type="domain" description="Nucleoporin POM152 Ig-like" evidence="3">
    <location>
        <begin position="778"/>
        <end position="863"/>
    </location>
</feature>
<organism evidence="6">
    <name type="scientific">Psilocybe cubensis</name>
    <name type="common">Psychedelic mushroom</name>
    <name type="synonym">Stropharia cubensis</name>
    <dbReference type="NCBI Taxonomy" id="181762"/>
    <lineage>
        <taxon>Eukaryota</taxon>
        <taxon>Fungi</taxon>
        <taxon>Dikarya</taxon>
        <taxon>Basidiomycota</taxon>
        <taxon>Agaricomycotina</taxon>
        <taxon>Agaricomycetes</taxon>
        <taxon>Agaricomycetidae</taxon>
        <taxon>Agaricales</taxon>
        <taxon>Agaricineae</taxon>
        <taxon>Strophariaceae</taxon>
        <taxon>Psilocybe</taxon>
    </lineage>
</organism>
<dbReference type="GO" id="GO:0017056">
    <property type="term" value="F:structural constituent of nuclear pore"/>
    <property type="evidence" value="ECO:0007669"/>
    <property type="project" value="InterPro"/>
</dbReference>
<dbReference type="Pfam" id="PF24519">
    <property type="entry name" value="Ig-like_Pom152_1"/>
    <property type="match status" value="1"/>
</dbReference>
<evidence type="ECO:0000313" key="6">
    <source>
        <dbReference type="EMBL" id="KAG5173899.1"/>
    </source>
</evidence>
<gene>
    <name evidence="6" type="ORF">JR316_000557</name>
</gene>
<feature type="domain" description="Nucleoporin POM152 Ig-like" evidence="3">
    <location>
        <begin position="466"/>
        <end position="567"/>
    </location>
</feature>
<dbReference type="Pfam" id="PF24527">
    <property type="entry name" value="Ig-like_Pom152_9"/>
    <property type="match status" value="1"/>
</dbReference>
<dbReference type="GO" id="GO:0070762">
    <property type="term" value="C:nuclear pore transmembrane ring"/>
    <property type="evidence" value="ECO:0007669"/>
    <property type="project" value="TreeGrafter"/>
</dbReference>
<evidence type="ECO:0000259" key="2">
    <source>
        <dbReference type="Pfam" id="PF24097"/>
    </source>
</evidence>
<dbReference type="OrthoDB" id="5529162at2759"/>
<dbReference type="EMBL" id="JAFIQS010000001">
    <property type="protein sequence ID" value="KAG5173899.1"/>
    <property type="molecule type" value="Genomic_DNA"/>
</dbReference>
<evidence type="ECO:0000259" key="5">
    <source>
        <dbReference type="Pfam" id="PF24527"/>
    </source>
</evidence>
<feature type="domain" description="Nucleoporin POM152 first Ig-like" evidence="4">
    <location>
        <begin position="168"/>
        <end position="312"/>
    </location>
</feature>
<dbReference type="PANTHER" id="PTHR28206">
    <property type="entry name" value="NUCLEOPORIN POM152"/>
    <property type="match status" value="1"/>
</dbReference>
<accession>A0A8H8CR94</accession>
<feature type="domain" description="Nucleoporin POM152 N-terminal transmembrane" evidence="2">
    <location>
        <begin position="23"/>
        <end position="108"/>
    </location>
</feature>
<evidence type="ECO:0008006" key="7">
    <source>
        <dbReference type="Google" id="ProtNLM"/>
    </source>
</evidence>
<evidence type="ECO:0000259" key="4">
    <source>
        <dbReference type="Pfam" id="PF24519"/>
    </source>
</evidence>
<dbReference type="Pfam" id="PF24312">
    <property type="entry name" value="Ig-like_POM152"/>
    <property type="match status" value="2"/>
</dbReference>
<feature type="domain" description="Nucleoporin POM152 ninth Ig-like" evidence="5">
    <location>
        <begin position="1106"/>
        <end position="1178"/>
    </location>
</feature>
<evidence type="ECO:0000259" key="3">
    <source>
        <dbReference type="Pfam" id="PF24312"/>
    </source>
</evidence>
<evidence type="ECO:0000259" key="1">
    <source>
        <dbReference type="Pfam" id="PF23664"/>
    </source>
</evidence>
<comment type="caution">
    <text evidence="6">The sequence shown here is derived from an EMBL/GenBank/DDBJ whole genome shotgun (WGS) entry which is preliminary data.</text>
</comment>
<reference evidence="6" key="1">
    <citation type="submission" date="2021-02" db="EMBL/GenBank/DDBJ databases">
        <title>Psilocybe cubensis genome.</title>
        <authorList>
            <person name="Mckernan K.J."/>
            <person name="Crawford S."/>
            <person name="Trippe A."/>
            <person name="Kane L.T."/>
            <person name="Mclaughlin S."/>
        </authorList>
    </citation>
    <scope>NUCLEOTIDE SEQUENCE [LARGE SCALE GENOMIC DNA]</scope>
    <source>
        <strain evidence="6">MGC-MH-2018</strain>
    </source>
</reference>
<dbReference type="InterPro" id="IPR056542">
    <property type="entry name" value="Ig-like_POM152_1st"/>
</dbReference>
<dbReference type="Pfam" id="PF24097">
    <property type="entry name" value="TMD_POM152"/>
    <property type="match status" value="1"/>
</dbReference>
<protein>
    <recommendedName>
        <fullName evidence="7">Nucleoporin Pom152</fullName>
    </recommendedName>
</protein>
<dbReference type="PANTHER" id="PTHR28206:SF1">
    <property type="entry name" value="NUCLEOPORIN POM152"/>
    <property type="match status" value="1"/>
</dbReference>
<feature type="domain" description="Nucleoporin POM152 immunoglobulin-like" evidence="1">
    <location>
        <begin position="897"/>
        <end position="973"/>
    </location>
</feature>
<proteinExistence type="predicted"/>
<dbReference type="InterPro" id="IPR056544">
    <property type="entry name" value="Ig_POM152"/>
</dbReference>
<dbReference type="InterPro" id="IPR056543">
    <property type="entry name" value="Ig-like_POM152_9th"/>
</dbReference>
<name>A0A8H8CR94_PSICU</name>
<dbReference type="GO" id="GO:0006606">
    <property type="term" value="P:protein import into nucleus"/>
    <property type="evidence" value="ECO:0007669"/>
    <property type="project" value="TreeGrafter"/>
</dbReference>
<dbReference type="InterPro" id="IPR056541">
    <property type="entry name" value="Ig-like_POM152"/>
</dbReference>
<dbReference type="InterPro" id="IPR037701">
    <property type="entry name" value="Pom152"/>
</dbReference>